<dbReference type="Proteomes" id="UP000015104">
    <property type="component" value="Unassembled WGS sequence"/>
</dbReference>
<dbReference type="HOGENOM" id="CLU_2779144_0_0_1"/>
<reference evidence="2" key="2">
    <citation type="submission" date="2015-06" db="UniProtKB">
        <authorList>
            <consortium name="EnsemblMetazoa"/>
        </authorList>
    </citation>
    <scope>IDENTIFICATION</scope>
</reference>
<protein>
    <submittedName>
        <fullName evidence="2">Uncharacterized protein</fullName>
    </submittedName>
</protein>
<reference evidence="3" key="1">
    <citation type="submission" date="2011-08" db="EMBL/GenBank/DDBJ databases">
        <authorList>
            <person name="Rombauts S."/>
        </authorList>
    </citation>
    <scope>NUCLEOTIDE SEQUENCE</scope>
    <source>
        <strain evidence="3">London</strain>
    </source>
</reference>
<evidence type="ECO:0000256" key="1">
    <source>
        <dbReference type="SAM" id="SignalP"/>
    </source>
</evidence>
<dbReference type="AlphaFoldDB" id="T1L647"/>
<sequence>MMRLLVVASLLILPAFIVSGDEIANSGAVTEAIPLLLWAAADPKEDCQAAKIDAANTTTHSTSLVLPSF</sequence>
<organism evidence="2 3">
    <name type="scientific">Tetranychus urticae</name>
    <name type="common">Two-spotted spider mite</name>
    <dbReference type="NCBI Taxonomy" id="32264"/>
    <lineage>
        <taxon>Eukaryota</taxon>
        <taxon>Metazoa</taxon>
        <taxon>Ecdysozoa</taxon>
        <taxon>Arthropoda</taxon>
        <taxon>Chelicerata</taxon>
        <taxon>Arachnida</taxon>
        <taxon>Acari</taxon>
        <taxon>Acariformes</taxon>
        <taxon>Trombidiformes</taxon>
        <taxon>Prostigmata</taxon>
        <taxon>Eleutherengona</taxon>
        <taxon>Raphignathae</taxon>
        <taxon>Tetranychoidea</taxon>
        <taxon>Tetranychidae</taxon>
        <taxon>Tetranychus</taxon>
    </lineage>
</organism>
<proteinExistence type="predicted"/>
<keyword evidence="3" id="KW-1185">Reference proteome</keyword>
<dbReference type="EMBL" id="CAEY01001622">
    <property type="status" value="NOT_ANNOTATED_CDS"/>
    <property type="molecule type" value="Genomic_DNA"/>
</dbReference>
<accession>T1L647</accession>
<name>T1L647_TETUR</name>
<evidence type="ECO:0000313" key="3">
    <source>
        <dbReference type="Proteomes" id="UP000015104"/>
    </source>
</evidence>
<evidence type="ECO:0000313" key="2">
    <source>
        <dbReference type="EnsemblMetazoa" id="tetur614g00010.1"/>
    </source>
</evidence>
<dbReference type="EnsemblMetazoa" id="tetur614g00010.1">
    <property type="protein sequence ID" value="tetur614g00010.1"/>
    <property type="gene ID" value="tetur614g00010"/>
</dbReference>
<keyword evidence="1" id="KW-0732">Signal</keyword>
<feature type="signal peptide" evidence="1">
    <location>
        <begin position="1"/>
        <end position="20"/>
    </location>
</feature>
<feature type="chain" id="PRO_5004582257" evidence="1">
    <location>
        <begin position="21"/>
        <end position="69"/>
    </location>
</feature>